<dbReference type="GO" id="GO:0003677">
    <property type="term" value="F:DNA binding"/>
    <property type="evidence" value="ECO:0007669"/>
    <property type="project" value="UniProtKB-KW"/>
</dbReference>
<comment type="similarity">
    <text evidence="1">Belongs to the LysR transcriptional regulatory family.</text>
</comment>
<keyword evidence="5" id="KW-0804">Transcription</keyword>
<evidence type="ECO:0000256" key="4">
    <source>
        <dbReference type="ARBA" id="ARBA00023159"/>
    </source>
</evidence>
<reference evidence="7" key="1">
    <citation type="submission" date="2016-10" db="EMBL/GenBank/DDBJ databases">
        <title>Sequence of Gallionella enrichment culture.</title>
        <authorList>
            <person name="Poehlein A."/>
            <person name="Muehling M."/>
            <person name="Daniel R."/>
        </authorList>
    </citation>
    <scope>NUCLEOTIDE SEQUENCE</scope>
</reference>
<keyword evidence="4" id="KW-0010">Activator</keyword>
<dbReference type="SUPFAM" id="SSF53850">
    <property type="entry name" value="Periplasmic binding protein-like II"/>
    <property type="match status" value="1"/>
</dbReference>
<dbReference type="InterPro" id="IPR036388">
    <property type="entry name" value="WH-like_DNA-bd_sf"/>
</dbReference>
<dbReference type="InterPro" id="IPR005119">
    <property type="entry name" value="LysR_subst-bd"/>
</dbReference>
<name>A0A1J5QC02_9ZZZZ</name>
<dbReference type="Gene3D" id="3.40.190.290">
    <property type="match status" value="1"/>
</dbReference>
<dbReference type="NCBIfam" id="NF008284">
    <property type="entry name" value="PRK11062.1"/>
    <property type="match status" value="1"/>
</dbReference>
<dbReference type="InterPro" id="IPR000847">
    <property type="entry name" value="LysR_HTH_N"/>
</dbReference>
<dbReference type="InterPro" id="IPR036390">
    <property type="entry name" value="WH_DNA-bd_sf"/>
</dbReference>
<dbReference type="SUPFAM" id="SSF46785">
    <property type="entry name" value="Winged helix' DNA-binding domain"/>
    <property type="match status" value="1"/>
</dbReference>
<comment type="caution">
    <text evidence="7">The sequence shown here is derived from an EMBL/GenBank/DDBJ whole genome shotgun (WGS) entry which is preliminary data.</text>
</comment>
<keyword evidence="3" id="KW-0238">DNA-binding</keyword>
<proteinExistence type="inferred from homology"/>
<keyword evidence="2" id="KW-0805">Transcription regulation</keyword>
<dbReference type="PROSITE" id="PS50931">
    <property type="entry name" value="HTH_LYSR"/>
    <property type="match status" value="1"/>
</dbReference>
<gene>
    <name evidence="7" type="primary">nhaR_3</name>
    <name evidence="7" type="ORF">GALL_448700</name>
</gene>
<dbReference type="EMBL" id="MLJW01002849">
    <property type="protein sequence ID" value="OIQ73493.1"/>
    <property type="molecule type" value="Genomic_DNA"/>
</dbReference>
<accession>A0A1J5QC02</accession>
<protein>
    <submittedName>
        <fullName evidence="7">Transcriptional activator protein NhaR</fullName>
    </submittedName>
</protein>
<sequence length="296" mass="32391">MNFKHLHYFWTVARSGSVVRASERLHLTPQTVSAQIKLLEQSLDATLFRPAGRGLELTEAGRLALSYADEIFALGDALEAALASRSGALAPPFRVGITDVVPKALAYRMLAPARHLADPVRLICREGKLDRLLTELSLHKLDMVLADRPIPENMSVRGFSRKLGESTLAFFAAPALAEGCGEFPRCLDNAPLFMPGDDATVRGRIERWLEQMRIAPRVVGEFDDGALMKAFGKEGGGFFPSPALLADEIEAQYGVKLVGRVDEVSEEFYAITREPDSRHPAAHAIIEAAQSALITR</sequence>
<organism evidence="7">
    <name type="scientific">mine drainage metagenome</name>
    <dbReference type="NCBI Taxonomy" id="410659"/>
    <lineage>
        <taxon>unclassified sequences</taxon>
        <taxon>metagenomes</taxon>
        <taxon>ecological metagenomes</taxon>
    </lineage>
</organism>
<evidence type="ECO:0000313" key="7">
    <source>
        <dbReference type="EMBL" id="OIQ73493.1"/>
    </source>
</evidence>
<evidence type="ECO:0000256" key="2">
    <source>
        <dbReference type="ARBA" id="ARBA00023015"/>
    </source>
</evidence>
<dbReference type="PANTHER" id="PTHR30293:SF2">
    <property type="entry name" value="TRANSCRIPTIONAL ACTIVATOR PROTEIN NHAR"/>
    <property type="match status" value="1"/>
</dbReference>
<dbReference type="PANTHER" id="PTHR30293">
    <property type="entry name" value="TRANSCRIPTIONAL REGULATORY PROTEIN NAC-RELATED"/>
    <property type="match status" value="1"/>
</dbReference>
<dbReference type="FunFam" id="1.10.10.10:FF:000001">
    <property type="entry name" value="LysR family transcriptional regulator"/>
    <property type="match status" value="1"/>
</dbReference>
<evidence type="ECO:0000259" key="6">
    <source>
        <dbReference type="PROSITE" id="PS50931"/>
    </source>
</evidence>
<evidence type="ECO:0000256" key="3">
    <source>
        <dbReference type="ARBA" id="ARBA00023125"/>
    </source>
</evidence>
<dbReference type="AlphaFoldDB" id="A0A1J5QC02"/>
<dbReference type="Pfam" id="PF03466">
    <property type="entry name" value="LysR_substrate"/>
    <property type="match status" value="1"/>
</dbReference>
<dbReference type="Pfam" id="PF00126">
    <property type="entry name" value="HTH_1"/>
    <property type="match status" value="1"/>
</dbReference>
<dbReference type="GO" id="GO:2000142">
    <property type="term" value="P:regulation of DNA-templated transcription initiation"/>
    <property type="evidence" value="ECO:0007669"/>
    <property type="project" value="TreeGrafter"/>
</dbReference>
<feature type="domain" description="HTH lysR-type" evidence="6">
    <location>
        <begin position="1"/>
        <end position="58"/>
    </location>
</feature>
<dbReference type="Gene3D" id="1.10.10.10">
    <property type="entry name" value="Winged helix-like DNA-binding domain superfamily/Winged helix DNA-binding domain"/>
    <property type="match status" value="1"/>
</dbReference>
<evidence type="ECO:0000256" key="5">
    <source>
        <dbReference type="ARBA" id="ARBA00023163"/>
    </source>
</evidence>
<dbReference type="GO" id="GO:0003700">
    <property type="term" value="F:DNA-binding transcription factor activity"/>
    <property type="evidence" value="ECO:0007669"/>
    <property type="project" value="InterPro"/>
</dbReference>
<evidence type="ECO:0000256" key="1">
    <source>
        <dbReference type="ARBA" id="ARBA00009437"/>
    </source>
</evidence>